<keyword evidence="1" id="KW-0472">Membrane</keyword>
<organism evidence="2 3">
    <name type="scientific">Acidianus hospitalis</name>
    <dbReference type="NCBI Taxonomy" id="563177"/>
    <lineage>
        <taxon>Archaea</taxon>
        <taxon>Thermoproteota</taxon>
        <taxon>Thermoprotei</taxon>
        <taxon>Sulfolobales</taxon>
        <taxon>Sulfolobaceae</taxon>
        <taxon>Acidianus</taxon>
    </lineage>
</organism>
<feature type="transmembrane region" description="Helical" evidence="1">
    <location>
        <begin position="6"/>
        <end position="39"/>
    </location>
</feature>
<dbReference type="AlphaFoldDB" id="A0A2T9X3Z9"/>
<keyword evidence="1" id="KW-0812">Transmembrane</keyword>
<evidence type="ECO:0000313" key="2">
    <source>
        <dbReference type="EMBL" id="PVU74799.1"/>
    </source>
</evidence>
<feature type="transmembrane region" description="Helical" evidence="1">
    <location>
        <begin position="60"/>
        <end position="81"/>
    </location>
</feature>
<dbReference type="EMBL" id="QEFD01000181">
    <property type="protein sequence ID" value="PVU74799.1"/>
    <property type="molecule type" value="Genomic_DNA"/>
</dbReference>
<accession>A0A2T9X3Z9</accession>
<evidence type="ECO:0000313" key="3">
    <source>
        <dbReference type="Proteomes" id="UP000245638"/>
    </source>
</evidence>
<reference evidence="2 3" key="1">
    <citation type="journal article" date="2015" name="Appl. Environ. Microbiol.">
        <title>Nanoarchaeota, Their Sulfolobales Host, and Nanoarchaeota Virus Distribution across Yellowstone National Park Hot Springs.</title>
        <authorList>
            <person name="Munson-McGee J.H."/>
            <person name="Field E.K."/>
            <person name="Bateson M."/>
            <person name="Rooney C."/>
            <person name="Stepanauskas R."/>
            <person name="Young M.J."/>
        </authorList>
    </citation>
    <scope>NUCLEOTIDE SEQUENCE [LARGE SCALE GENOMIC DNA]</scope>
    <source>
        <strain evidence="2">SCGC AC-742_N10</strain>
    </source>
</reference>
<protein>
    <submittedName>
        <fullName evidence="2">Uncharacterized protein</fullName>
    </submittedName>
</protein>
<comment type="caution">
    <text evidence="2">The sequence shown here is derived from an EMBL/GenBank/DDBJ whole genome shotgun (WGS) entry which is preliminary data.</text>
</comment>
<keyword evidence="1" id="KW-1133">Transmembrane helix</keyword>
<proteinExistence type="predicted"/>
<name>A0A2T9X3Z9_9CREN</name>
<sequence>MIVNSIIALLLISLVFIYSTAYLVSFYVAGFILAVIAYITISLYMIKKYNAELTVNKYEILQSVFLGGYTIVNLITFTLIQYEKYCLLLNILSYALLFGFILAISYEKKQLK</sequence>
<feature type="transmembrane region" description="Helical" evidence="1">
    <location>
        <begin position="87"/>
        <end position="106"/>
    </location>
</feature>
<dbReference type="Proteomes" id="UP000245638">
    <property type="component" value="Unassembled WGS sequence"/>
</dbReference>
<evidence type="ECO:0000256" key="1">
    <source>
        <dbReference type="SAM" id="Phobius"/>
    </source>
</evidence>
<gene>
    <name evidence="2" type="ORF">DDW13_06115</name>
</gene>